<dbReference type="InterPro" id="IPR008915">
    <property type="entry name" value="Peptidase_M50"/>
</dbReference>
<evidence type="ECO:0000256" key="6">
    <source>
        <dbReference type="ARBA" id="ARBA00022692"/>
    </source>
</evidence>
<evidence type="ECO:0000256" key="3">
    <source>
        <dbReference type="ARBA" id="ARBA00007931"/>
    </source>
</evidence>
<keyword evidence="6 13" id="KW-0812">Transmembrane</keyword>
<evidence type="ECO:0000256" key="10">
    <source>
        <dbReference type="ARBA" id="ARBA00022989"/>
    </source>
</evidence>
<dbReference type="GO" id="GO:0046872">
    <property type="term" value="F:metal ion binding"/>
    <property type="evidence" value="ECO:0007669"/>
    <property type="project" value="UniProtKB-KW"/>
</dbReference>
<feature type="transmembrane region" description="Helical" evidence="13">
    <location>
        <begin position="176"/>
        <end position="193"/>
    </location>
</feature>
<dbReference type="InterPro" id="IPR044537">
    <property type="entry name" value="Rip2-like"/>
</dbReference>
<keyword evidence="10 13" id="KW-1133">Transmembrane helix</keyword>
<evidence type="ECO:0000313" key="15">
    <source>
        <dbReference type="EMBL" id="QIJ72825.1"/>
    </source>
</evidence>
<name>A0A6G7PYQ0_9BACT</name>
<keyword evidence="5 15" id="KW-0645">Protease</keyword>
<dbReference type="EMBL" id="CP048877">
    <property type="protein sequence ID" value="QIJ72825.1"/>
    <property type="molecule type" value="Genomic_DNA"/>
</dbReference>
<comment type="subcellular location">
    <subcellularLocation>
        <location evidence="2">Cell membrane</location>
        <topology evidence="2">Multi-pass membrane protein</topology>
    </subcellularLocation>
</comment>
<accession>A0A6G7PYQ0</accession>
<keyword evidence="11" id="KW-0482">Metalloprotease</keyword>
<evidence type="ECO:0000256" key="9">
    <source>
        <dbReference type="ARBA" id="ARBA00022833"/>
    </source>
</evidence>
<dbReference type="AlphaFoldDB" id="A0A6G7PYQ0"/>
<comment type="similarity">
    <text evidence="3">Belongs to the peptidase M50B family.</text>
</comment>
<dbReference type="PANTHER" id="PTHR35864">
    <property type="entry name" value="ZINC METALLOPROTEASE MJ0611-RELATED"/>
    <property type="match status" value="1"/>
</dbReference>
<feature type="transmembrane region" description="Helical" evidence="13">
    <location>
        <begin position="199"/>
        <end position="216"/>
    </location>
</feature>
<dbReference type="Pfam" id="PF02163">
    <property type="entry name" value="Peptidase_M50"/>
    <property type="match status" value="2"/>
</dbReference>
<proteinExistence type="inferred from homology"/>
<feature type="domain" description="Peptidase M50" evidence="14">
    <location>
        <begin position="13"/>
        <end position="108"/>
    </location>
</feature>
<dbReference type="PANTHER" id="PTHR35864:SF1">
    <property type="entry name" value="ZINC METALLOPROTEASE YWHC-RELATED"/>
    <property type="match status" value="1"/>
</dbReference>
<feature type="transmembrane region" description="Helical" evidence="13">
    <location>
        <begin position="89"/>
        <end position="114"/>
    </location>
</feature>
<evidence type="ECO:0000313" key="16">
    <source>
        <dbReference type="Proteomes" id="UP000502179"/>
    </source>
</evidence>
<evidence type="ECO:0000256" key="4">
    <source>
        <dbReference type="ARBA" id="ARBA00022475"/>
    </source>
</evidence>
<evidence type="ECO:0000256" key="8">
    <source>
        <dbReference type="ARBA" id="ARBA00022801"/>
    </source>
</evidence>
<dbReference type="KEGG" id="tav:G4V39_02625"/>
<organism evidence="15 16">
    <name type="scientific">Thermosulfuriphilus ammonigenes</name>
    <dbReference type="NCBI Taxonomy" id="1936021"/>
    <lineage>
        <taxon>Bacteria</taxon>
        <taxon>Pseudomonadati</taxon>
        <taxon>Thermodesulfobacteriota</taxon>
        <taxon>Thermodesulfobacteria</taxon>
        <taxon>Thermodesulfobacteriales</taxon>
        <taxon>Thermodesulfobacteriaceae</taxon>
        <taxon>Thermosulfuriphilus</taxon>
    </lineage>
</organism>
<dbReference type="GO" id="GO:0008237">
    <property type="term" value="F:metallopeptidase activity"/>
    <property type="evidence" value="ECO:0007669"/>
    <property type="project" value="UniProtKB-KW"/>
</dbReference>
<dbReference type="CDD" id="cd06158">
    <property type="entry name" value="S2P-M50_like_1"/>
    <property type="match status" value="1"/>
</dbReference>
<dbReference type="GO" id="GO:0006508">
    <property type="term" value="P:proteolysis"/>
    <property type="evidence" value="ECO:0007669"/>
    <property type="project" value="UniProtKB-KW"/>
</dbReference>
<dbReference type="GO" id="GO:0005886">
    <property type="term" value="C:plasma membrane"/>
    <property type="evidence" value="ECO:0007669"/>
    <property type="project" value="UniProtKB-SubCell"/>
</dbReference>
<evidence type="ECO:0000256" key="13">
    <source>
        <dbReference type="SAM" id="Phobius"/>
    </source>
</evidence>
<dbReference type="Proteomes" id="UP000502179">
    <property type="component" value="Chromosome"/>
</dbReference>
<protein>
    <submittedName>
        <fullName evidence="15">Site-2 protease family protein</fullName>
    </submittedName>
</protein>
<reference evidence="15 16" key="1">
    <citation type="submission" date="2020-02" db="EMBL/GenBank/DDBJ databases">
        <title>Genome analysis of Thermosulfuriphilus ammonigenes ST65T, an anaerobic thermophilic chemolithoautotrophic bacterium isolated from a deep-sea hydrothermal vent.</title>
        <authorList>
            <person name="Slobodkina G."/>
            <person name="Allioux M."/>
            <person name="Merkel A."/>
            <person name="Alain K."/>
            <person name="Jebbar M."/>
            <person name="Slobodkin A."/>
        </authorList>
    </citation>
    <scope>NUCLEOTIDE SEQUENCE [LARGE SCALE GENOMIC DNA]</scope>
    <source>
        <strain evidence="15 16">ST65</strain>
    </source>
</reference>
<keyword evidence="9" id="KW-0862">Zinc</keyword>
<evidence type="ECO:0000259" key="14">
    <source>
        <dbReference type="Pfam" id="PF02163"/>
    </source>
</evidence>
<evidence type="ECO:0000256" key="1">
    <source>
        <dbReference type="ARBA" id="ARBA00001947"/>
    </source>
</evidence>
<dbReference type="InterPro" id="IPR052348">
    <property type="entry name" value="Metallopeptidase_M50B"/>
</dbReference>
<gene>
    <name evidence="15" type="ORF">G4V39_02625</name>
</gene>
<keyword evidence="12 13" id="KW-0472">Membrane</keyword>
<evidence type="ECO:0000256" key="12">
    <source>
        <dbReference type="ARBA" id="ARBA00023136"/>
    </source>
</evidence>
<evidence type="ECO:0000256" key="11">
    <source>
        <dbReference type="ARBA" id="ARBA00023049"/>
    </source>
</evidence>
<sequence length="218" mass="23946">MAHLIQKIALLTIPILAAVTVHELAHGYVAYRLGDPTAKESGRLTLNPFKHIDPLGALVFFLTQAIGWARPVPVDPRYFRHPRQDMVWVSLAGPMANLLLAATLALALRAWPFIYQPLSWLSPALASAVLKPLLLMAYLAVQINIGLAIFNLLPVPPLDGSKILYGLLPPELARRYAYLEPVGFVIILALVFTGVIDKIILPPIIWLSGLFLGNLVQI</sequence>
<keyword evidence="7" id="KW-0479">Metal-binding</keyword>
<evidence type="ECO:0000256" key="7">
    <source>
        <dbReference type="ARBA" id="ARBA00022723"/>
    </source>
</evidence>
<keyword evidence="16" id="KW-1185">Reference proteome</keyword>
<keyword evidence="4" id="KW-1003">Cell membrane</keyword>
<feature type="domain" description="Peptidase M50" evidence="14">
    <location>
        <begin position="135"/>
        <end position="189"/>
    </location>
</feature>
<comment type="cofactor">
    <cofactor evidence="1">
        <name>Zn(2+)</name>
        <dbReference type="ChEBI" id="CHEBI:29105"/>
    </cofactor>
</comment>
<feature type="transmembrane region" description="Helical" evidence="13">
    <location>
        <begin position="134"/>
        <end position="155"/>
    </location>
</feature>
<keyword evidence="8" id="KW-0378">Hydrolase</keyword>
<evidence type="ECO:0000256" key="2">
    <source>
        <dbReference type="ARBA" id="ARBA00004651"/>
    </source>
</evidence>
<evidence type="ECO:0000256" key="5">
    <source>
        <dbReference type="ARBA" id="ARBA00022670"/>
    </source>
</evidence>